<name>A0ABP8UAH1_9ACTN</name>
<feature type="transmembrane region" description="Helical" evidence="2">
    <location>
        <begin position="184"/>
        <end position="207"/>
    </location>
</feature>
<feature type="region of interest" description="Disordered" evidence="1">
    <location>
        <begin position="1"/>
        <end position="68"/>
    </location>
</feature>
<feature type="compositionally biased region" description="Low complexity" evidence="1">
    <location>
        <begin position="28"/>
        <end position="42"/>
    </location>
</feature>
<evidence type="ECO:0000256" key="1">
    <source>
        <dbReference type="SAM" id="MobiDB-lite"/>
    </source>
</evidence>
<dbReference type="Proteomes" id="UP001501442">
    <property type="component" value="Unassembled WGS sequence"/>
</dbReference>
<sequence>MTTPPDDAPRPDASPSAPPRSDARRVRAAAPDAAPGPDGAASPRPPQAWFTPPPPEAAPEPPPPAAAPAPANSLGEYIGILLIGAAALLLLSIFLPWTTWSTPGFGRGTLGGIVTSQSHLSYGMSGAQGEIVLLAGMAALGLALAGRAVHEHFLPYAAIPGALGLMAVFHRGVTLGDGGLTESIAWGFWIAALASVAVLALGLAALARRHPQS</sequence>
<dbReference type="RefSeq" id="WP_345431563.1">
    <property type="nucleotide sequence ID" value="NZ_BAABHK010000004.1"/>
</dbReference>
<feature type="compositionally biased region" description="Pro residues" evidence="1">
    <location>
        <begin position="43"/>
        <end position="67"/>
    </location>
</feature>
<accession>A0ABP8UAH1</accession>
<feature type="transmembrane region" description="Helical" evidence="2">
    <location>
        <begin position="77"/>
        <end position="97"/>
    </location>
</feature>
<evidence type="ECO:0000256" key="2">
    <source>
        <dbReference type="SAM" id="Phobius"/>
    </source>
</evidence>
<keyword evidence="2" id="KW-0472">Membrane</keyword>
<gene>
    <name evidence="3" type="ORF">GCM10023196_031700</name>
</gene>
<reference evidence="4" key="1">
    <citation type="journal article" date="2019" name="Int. J. Syst. Evol. Microbiol.">
        <title>The Global Catalogue of Microorganisms (GCM) 10K type strain sequencing project: providing services to taxonomists for standard genome sequencing and annotation.</title>
        <authorList>
            <consortium name="The Broad Institute Genomics Platform"/>
            <consortium name="The Broad Institute Genome Sequencing Center for Infectious Disease"/>
            <person name="Wu L."/>
            <person name="Ma J."/>
        </authorList>
    </citation>
    <scope>NUCLEOTIDE SEQUENCE [LARGE SCALE GENOMIC DNA]</scope>
    <source>
        <strain evidence="4">JCM 17939</strain>
    </source>
</reference>
<organism evidence="3 4">
    <name type="scientific">Actinoallomurus vinaceus</name>
    <dbReference type="NCBI Taxonomy" id="1080074"/>
    <lineage>
        <taxon>Bacteria</taxon>
        <taxon>Bacillati</taxon>
        <taxon>Actinomycetota</taxon>
        <taxon>Actinomycetes</taxon>
        <taxon>Streptosporangiales</taxon>
        <taxon>Thermomonosporaceae</taxon>
        <taxon>Actinoallomurus</taxon>
    </lineage>
</organism>
<keyword evidence="2" id="KW-1133">Transmembrane helix</keyword>
<feature type="transmembrane region" description="Helical" evidence="2">
    <location>
        <begin position="153"/>
        <end position="172"/>
    </location>
</feature>
<keyword evidence="2" id="KW-0812">Transmembrane</keyword>
<comment type="caution">
    <text evidence="3">The sequence shown here is derived from an EMBL/GenBank/DDBJ whole genome shotgun (WGS) entry which is preliminary data.</text>
</comment>
<evidence type="ECO:0000313" key="3">
    <source>
        <dbReference type="EMBL" id="GAA4625860.1"/>
    </source>
</evidence>
<evidence type="ECO:0000313" key="4">
    <source>
        <dbReference type="Proteomes" id="UP001501442"/>
    </source>
</evidence>
<keyword evidence="4" id="KW-1185">Reference proteome</keyword>
<feature type="transmembrane region" description="Helical" evidence="2">
    <location>
        <begin position="127"/>
        <end position="146"/>
    </location>
</feature>
<protein>
    <submittedName>
        <fullName evidence="3">Uncharacterized protein</fullName>
    </submittedName>
</protein>
<proteinExistence type="predicted"/>
<dbReference type="EMBL" id="BAABHK010000004">
    <property type="protein sequence ID" value="GAA4625860.1"/>
    <property type="molecule type" value="Genomic_DNA"/>
</dbReference>